<dbReference type="EMBL" id="CP021920">
    <property type="protein sequence ID" value="ASB91144.1"/>
    <property type="molecule type" value="Genomic_DNA"/>
</dbReference>
<proteinExistence type="predicted"/>
<dbReference type="InterPro" id="IPR039422">
    <property type="entry name" value="MarR/SlyA-like"/>
</dbReference>
<dbReference type="InterPro" id="IPR036388">
    <property type="entry name" value="WH-like_DNA-bd_sf"/>
</dbReference>
<keyword evidence="1" id="KW-0238">DNA-binding</keyword>
<accession>A0ABM6LNZ1</accession>
<dbReference type="PANTHER" id="PTHR33164:SF89">
    <property type="entry name" value="MARR FAMILY REGULATORY PROTEIN"/>
    <property type="match status" value="1"/>
</dbReference>
<evidence type="ECO:0000256" key="1">
    <source>
        <dbReference type="ARBA" id="ARBA00023125"/>
    </source>
</evidence>
<dbReference type="PROSITE" id="PS50995">
    <property type="entry name" value="HTH_MARR_2"/>
    <property type="match status" value="1"/>
</dbReference>
<dbReference type="InterPro" id="IPR036390">
    <property type="entry name" value="WH_DNA-bd_sf"/>
</dbReference>
<evidence type="ECO:0000313" key="3">
    <source>
        <dbReference type="EMBL" id="ASB91144.1"/>
    </source>
</evidence>
<sequence>MLMHKEEFIEAINQDWTDIYYHLHHKHHDGLSHQAVRLLQHLEKNRHVTIGDLANLLEVSHNTASEHAKRLIQKKLVEKKRDGKDERKVYVTLTAEGEAAVKQHTRLDPDKLKKVLEQLQEDEVKMVKTAFSILSREAKSCF</sequence>
<gene>
    <name evidence="3" type="ORF">S101395_04656</name>
</gene>
<keyword evidence="4" id="KW-1185">Reference proteome</keyword>
<dbReference type="Pfam" id="PF12802">
    <property type="entry name" value="MarR_2"/>
    <property type="match status" value="1"/>
</dbReference>
<feature type="domain" description="HTH marR-type" evidence="2">
    <location>
        <begin position="1"/>
        <end position="136"/>
    </location>
</feature>
<dbReference type="CDD" id="cd00090">
    <property type="entry name" value="HTH_ARSR"/>
    <property type="match status" value="1"/>
</dbReference>
<organism evidence="3 4">
    <name type="scientific">Bacillus sonorensis</name>
    <dbReference type="NCBI Taxonomy" id="119858"/>
    <lineage>
        <taxon>Bacteria</taxon>
        <taxon>Bacillati</taxon>
        <taxon>Bacillota</taxon>
        <taxon>Bacilli</taxon>
        <taxon>Bacillales</taxon>
        <taxon>Bacillaceae</taxon>
        <taxon>Bacillus</taxon>
    </lineage>
</organism>
<dbReference type="SMART" id="SM00347">
    <property type="entry name" value="HTH_MARR"/>
    <property type="match status" value="1"/>
</dbReference>
<dbReference type="Gene3D" id="1.10.10.10">
    <property type="entry name" value="Winged helix-like DNA-binding domain superfamily/Winged helix DNA-binding domain"/>
    <property type="match status" value="1"/>
</dbReference>
<evidence type="ECO:0000259" key="2">
    <source>
        <dbReference type="PROSITE" id="PS50995"/>
    </source>
</evidence>
<dbReference type="InterPro" id="IPR000835">
    <property type="entry name" value="HTH_MarR-typ"/>
</dbReference>
<dbReference type="InterPro" id="IPR011991">
    <property type="entry name" value="ArsR-like_HTH"/>
</dbReference>
<name>A0ABM6LNZ1_9BACI</name>
<protein>
    <recommendedName>
        <fullName evidence="2">HTH marR-type domain-containing protein</fullName>
    </recommendedName>
</protein>
<reference evidence="3 4" key="1">
    <citation type="submission" date="2017-06" db="EMBL/GenBank/DDBJ databases">
        <title>Genome sequence of Bacillus sonorensis strain SRCM101395.</title>
        <authorList>
            <person name="Cho S.H."/>
        </authorList>
    </citation>
    <scope>NUCLEOTIDE SEQUENCE [LARGE SCALE GENOMIC DNA]</scope>
    <source>
        <strain evidence="3 4">SRCM101395</strain>
    </source>
</reference>
<evidence type="ECO:0000313" key="4">
    <source>
        <dbReference type="Proteomes" id="UP000196877"/>
    </source>
</evidence>
<dbReference type="PANTHER" id="PTHR33164">
    <property type="entry name" value="TRANSCRIPTIONAL REGULATOR, MARR FAMILY"/>
    <property type="match status" value="1"/>
</dbReference>
<dbReference type="Proteomes" id="UP000196877">
    <property type="component" value="Chromosome"/>
</dbReference>
<dbReference type="SUPFAM" id="SSF46785">
    <property type="entry name" value="Winged helix' DNA-binding domain"/>
    <property type="match status" value="1"/>
</dbReference>